<dbReference type="AlphaFoldDB" id="Q0EVR7"/>
<name>Q0EVR7_9PROT</name>
<dbReference type="Proteomes" id="UP000005297">
    <property type="component" value="Unassembled WGS sequence"/>
</dbReference>
<accession>Q0EVR7</accession>
<proteinExistence type="predicted"/>
<reference evidence="1 2" key="1">
    <citation type="submission" date="2006-09" db="EMBL/GenBank/DDBJ databases">
        <authorList>
            <person name="Emerson D."/>
            <person name="Ferriera S."/>
            <person name="Johnson J."/>
            <person name="Kravitz S."/>
            <person name="Halpern A."/>
            <person name="Remington K."/>
            <person name="Beeson K."/>
            <person name="Tran B."/>
            <person name="Rogers Y.-H."/>
            <person name="Friedman R."/>
            <person name="Venter J.C."/>
        </authorList>
    </citation>
    <scope>NUCLEOTIDE SEQUENCE [LARGE SCALE GENOMIC DNA]</scope>
    <source>
        <strain evidence="1 2">PV-1</strain>
    </source>
</reference>
<dbReference type="OrthoDB" id="9181589at2"/>
<evidence type="ECO:0000313" key="1">
    <source>
        <dbReference type="EMBL" id="EAU53359.1"/>
    </source>
</evidence>
<comment type="caution">
    <text evidence="1">The sequence shown here is derived from an EMBL/GenBank/DDBJ whole genome shotgun (WGS) entry which is preliminary data.</text>
</comment>
<dbReference type="InParanoid" id="Q0EVR7"/>
<protein>
    <submittedName>
        <fullName evidence="1">Uncharacterized protein</fullName>
    </submittedName>
</protein>
<dbReference type="EMBL" id="AATS01000027">
    <property type="protein sequence ID" value="EAU53359.1"/>
    <property type="molecule type" value="Genomic_DNA"/>
</dbReference>
<dbReference type="PROSITE" id="PS51257">
    <property type="entry name" value="PROKAR_LIPOPROTEIN"/>
    <property type="match status" value="1"/>
</dbReference>
<dbReference type="STRING" id="314344.AL013_08270"/>
<keyword evidence="2" id="KW-1185">Reference proteome</keyword>
<organism evidence="1 2">
    <name type="scientific">Mariprofundus ferrooxydans PV-1</name>
    <dbReference type="NCBI Taxonomy" id="314345"/>
    <lineage>
        <taxon>Bacteria</taxon>
        <taxon>Pseudomonadati</taxon>
        <taxon>Pseudomonadota</taxon>
        <taxon>Candidatius Mariprofundia</taxon>
        <taxon>Mariprofundales</taxon>
        <taxon>Mariprofundaceae</taxon>
        <taxon>Mariprofundus</taxon>
    </lineage>
</organism>
<gene>
    <name evidence="1" type="ORF">SPV1_07331</name>
</gene>
<dbReference type="eggNOG" id="ENOG502ZVIA">
    <property type="taxonomic scope" value="Bacteria"/>
</dbReference>
<evidence type="ECO:0000313" key="2">
    <source>
        <dbReference type="Proteomes" id="UP000005297"/>
    </source>
</evidence>
<dbReference type="HOGENOM" id="CLU_1967906_0_0_0"/>
<sequence>MRQLVFAVCLFLAACSEGPPAWAPAPETWQDLTIRMETRPVQVRHGMNEFLLIASHQQRGFINNLLVQVRTESSGPGWKQAIPDGALGVYRRALPVNDVAGEHLYVRLTRNGQHGEMTFPLSPASGD</sequence>
<dbReference type="RefSeq" id="WP_009851753.1">
    <property type="nucleotide sequence ID" value="NZ_DS022295.1"/>
</dbReference>